<dbReference type="KEGG" id="elim:B2M23_20810"/>
<organism evidence="2 3">
    <name type="scientific">Eubacterium limosum</name>
    <dbReference type="NCBI Taxonomy" id="1736"/>
    <lineage>
        <taxon>Bacteria</taxon>
        <taxon>Bacillati</taxon>
        <taxon>Bacillota</taxon>
        <taxon>Clostridia</taxon>
        <taxon>Eubacteriales</taxon>
        <taxon>Eubacteriaceae</taxon>
        <taxon>Eubacterium</taxon>
    </lineage>
</organism>
<evidence type="ECO:0000313" key="2">
    <source>
        <dbReference type="EMBL" id="ARD67829.1"/>
    </source>
</evidence>
<evidence type="ECO:0000256" key="1">
    <source>
        <dbReference type="SAM" id="Phobius"/>
    </source>
</evidence>
<dbReference type="Proteomes" id="UP000192391">
    <property type="component" value="Chromosome"/>
</dbReference>
<accession>A0AAC9W589</accession>
<feature type="transmembrane region" description="Helical" evidence="1">
    <location>
        <begin position="33"/>
        <end position="57"/>
    </location>
</feature>
<feature type="transmembrane region" description="Helical" evidence="1">
    <location>
        <begin position="7"/>
        <end position="27"/>
    </location>
</feature>
<gene>
    <name evidence="2" type="ORF">B2M23_20810</name>
</gene>
<evidence type="ECO:0000313" key="3">
    <source>
        <dbReference type="Proteomes" id="UP000192391"/>
    </source>
</evidence>
<sequence length="121" mass="13378">MVNTLGPLIEIIFGVIVDGLNVILPILSQVVAWIVQIVTWIGNILGPALVAMQQIWAAVWRAIFDKIQAFWTGLTEGFSALVGFFQWLWGVVSLGFESLVSSISDFFIRQGTQSEVYGMES</sequence>
<feature type="transmembrane region" description="Helical" evidence="1">
    <location>
        <begin position="69"/>
        <end position="89"/>
    </location>
</feature>
<name>A0AAC9W589_EUBLI</name>
<dbReference type="EMBL" id="CP019962">
    <property type="protein sequence ID" value="ARD67829.1"/>
    <property type="molecule type" value="Genomic_DNA"/>
</dbReference>
<keyword evidence="1" id="KW-0812">Transmembrane</keyword>
<proteinExistence type="predicted"/>
<reference evidence="3" key="1">
    <citation type="journal article" date="2017" name="Sci. Rep.">
        <title>Determination of the Genome and Primary Transcriptome of Syngas Fermenting Eubacterium limosum ATCC 8486.</title>
        <authorList>
            <person name="Song Y."/>
            <person name="Shin J."/>
            <person name="Jeong Y."/>
            <person name="Jin S."/>
            <person name="Lee J.K."/>
            <person name="Kim D.R."/>
            <person name="Kim S.C."/>
            <person name="Cho S."/>
            <person name="Cho B.K."/>
        </authorList>
    </citation>
    <scope>NUCLEOTIDE SEQUENCE [LARGE SCALE GENOMIC DNA]</scope>
    <source>
        <strain evidence="3">ATCC 8486</strain>
    </source>
</reference>
<dbReference type="RefSeq" id="WP_081571337.1">
    <property type="nucleotide sequence ID" value="NZ_CP019962.1"/>
</dbReference>
<dbReference type="AlphaFoldDB" id="A0AAC9W589"/>
<keyword evidence="1" id="KW-1133">Transmembrane helix</keyword>
<keyword evidence="1" id="KW-0472">Membrane</keyword>
<protein>
    <submittedName>
        <fullName evidence="2">Uncharacterized protein</fullName>
    </submittedName>
</protein>